<dbReference type="Gramene" id="evm.model.06.347">
    <property type="protein sequence ID" value="cds.evm.model.06.347"/>
    <property type="gene ID" value="evm.TU.06.347"/>
</dbReference>
<dbReference type="PANTHER" id="PTHR47481:SF31">
    <property type="entry name" value="OS01G0873500 PROTEIN"/>
    <property type="match status" value="1"/>
</dbReference>
<dbReference type="EMBL" id="UZAU01000557">
    <property type="status" value="NOT_ANNOTATED_CDS"/>
    <property type="molecule type" value="Genomic_DNA"/>
</dbReference>
<reference evidence="2" key="1">
    <citation type="submission" date="2018-11" db="EMBL/GenBank/DDBJ databases">
        <authorList>
            <person name="Grassa J C."/>
        </authorList>
    </citation>
    <scope>NUCLEOTIDE SEQUENCE [LARGE SCALE GENOMIC DNA]</scope>
</reference>
<reference evidence="2" key="2">
    <citation type="submission" date="2021-03" db="UniProtKB">
        <authorList>
            <consortium name="EnsemblPlants"/>
        </authorList>
    </citation>
    <scope>IDENTIFICATION</scope>
</reference>
<dbReference type="AlphaFoldDB" id="A0A803PY14"/>
<sequence length="335" mass="36332">MVQPLITLKLLRPELKSLKNQCISIRASRFASVFTTSYCGNKFCTKLQNLKKGIPSLNDYLLKLKQNFDLLASVGETLSNRDHVAAIFKGLPSEYDTFVISSNTRVEQYSRKFKQQQFGHGNFQSNHGAGQLGNQFGNRSFNRGNDYGFTPGLNSGGRGNSYPNRGGSLEDTNHCTPQAQNLAIGMTMMVRIKFQPAINSNADIPNAAATIVQIDQNDLSDNLAPNFDPCNFATNSWFPDLPSTFDIGETSGANGDDIVNAIANNGNTFSTVPPNDSPTQCDEAGQPNPPTTNIAPPQRVSVTPDPRPFPACSSPVALPLIARCLNAPGKNNCTR</sequence>
<evidence type="ECO:0000313" key="3">
    <source>
        <dbReference type="Proteomes" id="UP000596661"/>
    </source>
</evidence>
<accession>A0A803PY14</accession>
<dbReference type="Proteomes" id="UP000596661">
    <property type="component" value="Chromosome 6"/>
</dbReference>
<feature type="region of interest" description="Disordered" evidence="1">
    <location>
        <begin position="270"/>
        <end position="298"/>
    </location>
</feature>
<dbReference type="PANTHER" id="PTHR47481">
    <property type="match status" value="1"/>
</dbReference>
<feature type="compositionally biased region" description="Polar residues" evidence="1">
    <location>
        <begin position="270"/>
        <end position="280"/>
    </location>
</feature>
<keyword evidence="3" id="KW-1185">Reference proteome</keyword>
<name>A0A803PY14_CANSA</name>
<evidence type="ECO:0000256" key="1">
    <source>
        <dbReference type="SAM" id="MobiDB-lite"/>
    </source>
</evidence>
<organism evidence="2 3">
    <name type="scientific">Cannabis sativa</name>
    <name type="common">Hemp</name>
    <name type="synonym">Marijuana</name>
    <dbReference type="NCBI Taxonomy" id="3483"/>
    <lineage>
        <taxon>Eukaryota</taxon>
        <taxon>Viridiplantae</taxon>
        <taxon>Streptophyta</taxon>
        <taxon>Embryophyta</taxon>
        <taxon>Tracheophyta</taxon>
        <taxon>Spermatophyta</taxon>
        <taxon>Magnoliopsida</taxon>
        <taxon>eudicotyledons</taxon>
        <taxon>Gunneridae</taxon>
        <taxon>Pentapetalae</taxon>
        <taxon>rosids</taxon>
        <taxon>fabids</taxon>
        <taxon>Rosales</taxon>
        <taxon>Cannabaceae</taxon>
        <taxon>Cannabis</taxon>
    </lineage>
</organism>
<feature type="region of interest" description="Disordered" evidence="1">
    <location>
        <begin position="147"/>
        <end position="170"/>
    </location>
</feature>
<protein>
    <submittedName>
        <fullName evidence="2">Uncharacterized protein</fullName>
    </submittedName>
</protein>
<dbReference type="EnsemblPlants" id="evm.model.06.347">
    <property type="protein sequence ID" value="cds.evm.model.06.347"/>
    <property type="gene ID" value="evm.TU.06.347"/>
</dbReference>
<proteinExistence type="predicted"/>
<evidence type="ECO:0000313" key="2">
    <source>
        <dbReference type="EnsemblPlants" id="cds.evm.model.06.347"/>
    </source>
</evidence>